<feature type="transmembrane region" description="Helical" evidence="1">
    <location>
        <begin position="394"/>
        <end position="413"/>
    </location>
</feature>
<dbReference type="KEGG" id="nha:Nham_1076"/>
<proteinExistence type="predicted"/>
<evidence type="ECO:0008006" key="4">
    <source>
        <dbReference type="Google" id="ProtNLM"/>
    </source>
</evidence>
<name>Q1QPC3_NITHX</name>
<evidence type="ECO:0000256" key="1">
    <source>
        <dbReference type="SAM" id="Phobius"/>
    </source>
</evidence>
<feature type="transmembrane region" description="Helical" evidence="1">
    <location>
        <begin position="433"/>
        <end position="452"/>
    </location>
</feature>
<dbReference type="HOGENOM" id="CLU_035873_0_0_5"/>
<dbReference type="Proteomes" id="UP000001953">
    <property type="component" value="Chromosome"/>
</dbReference>
<dbReference type="STRING" id="323097.Nham_1076"/>
<reference evidence="2 3" key="1">
    <citation type="submission" date="2006-03" db="EMBL/GenBank/DDBJ databases">
        <title>Complete sequence of chromosome of Nitrobacter hamburgensis X14.</title>
        <authorList>
            <consortium name="US DOE Joint Genome Institute"/>
            <person name="Copeland A."/>
            <person name="Lucas S."/>
            <person name="Lapidus A."/>
            <person name="Barry K."/>
            <person name="Detter J.C."/>
            <person name="Glavina del Rio T."/>
            <person name="Hammon N."/>
            <person name="Israni S."/>
            <person name="Dalin E."/>
            <person name="Tice H."/>
            <person name="Pitluck S."/>
            <person name="Chain P."/>
            <person name="Malfatti S."/>
            <person name="Shin M."/>
            <person name="Vergez L."/>
            <person name="Schmutz J."/>
            <person name="Larimer F."/>
            <person name="Land M."/>
            <person name="Hauser L."/>
            <person name="Kyrpides N."/>
            <person name="Ivanova N."/>
            <person name="Ward B."/>
            <person name="Arp D."/>
            <person name="Klotz M."/>
            <person name="Stein L."/>
            <person name="O'Mullan G."/>
            <person name="Starkenburg S."/>
            <person name="Sayavedra L."/>
            <person name="Poret-Peterson A.T."/>
            <person name="Gentry M.E."/>
            <person name="Bruce D."/>
            <person name="Richardson P."/>
        </authorList>
    </citation>
    <scope>NUCLEOTIDE SEQUENCE [LARGE SCALE GENOMIC DNA]</scope>
    <source>
        <strain evidence="3">DSM 10229 / NCIMB 13809 / X14</strain>
    </source>
</reference>
<dbReference type="eggNOG" id="COG4949">
    <property type="taxonomic scope" value="Bacteria"/>
</dbReference>
<dbReference type="InterPro" id="IPR021830">
    <property type="entry name" value="DUF3422"/>
</dbReference>
<keyword evidence="1" id="KW-0812">Transmembrane</keyword>
<evidence type="ECO:0000313" key="2">
    <source>
        <dbReference type="EMBL" id="ABE61924.1"/>
    </source>
</evidence>
<dbReference type="Pfam" id="PF11902">
    <property type="entry name" value="DUF3422"/>
    <property type="match status" value="1"/>
</dbReference>
<dbReference type="AlphaFoldDB" id="Q1QPC3"/>
<organism evidence="2 3">
    <name type="scientific">Nitrobacter hamburgensis (strain DSM 10229 / NCIMB 13809 / X14)</name>
    <dbReference type="NCBI Taxonomy" id="323097"/>
    <lineage>
        <taxon>Bacteria</taxon>
        <taxon>Pseudomonadati</taxon>
        <taxon>Pseudomonadota</taxon>
        <taxon>Alphaproteobacteria</taxon>
        <taxon>Hyphomicrobiales</taxon>
        <taxon>Nitrobacteraceae</taxon>
        <taxon>Nitrobacter</taxon>
    </lineage>
</organism>
<evidence type="ECO:0000313" key="3">
    <source>
        <dbReference type="Proteomes" id="UP000001953"/>
    </source>
</evidence>
<accession>Q1QPC3</accession>
<keyword evidence="3" id="KW-1185">Reference proteome</keyword>
<sequence length="464" mass="50859">MSCRLHVIATSLQATTTRQHTAGEDRMTAEVSIGDGEAARLTPHPLRTAILGELHARPFTALSVPARILHFAFETAGERAQADRANLAAFCSARGLPVPTFAERHYRVTLGTTVLRWEQHSEFTTYTWELPSQPNGIPFHPAAAALAAPMQLVPQPGPLIVAIDMHVLADGPAVQPPERLFDRNSLALAENSDGAAIYATDFQPDPSGFVRILIVDRKLNPDRAGALAQRVIEIETYRTLALLGLPEAQRLSPSISAVEQRLAEVTDKMRNNGNLADNRHLLDELTALAAEVEAGAAASVFRFGASRAYYEIVQQRLATIGERKVSGLPTWTSFLARRMAPAMRTCVTTEARQESLSFKLSRAANLLRTRVDVELEQQNQELLKSMNARTRMQLRLQTTVEGLSVAAITYYVVSLFGYVAKALHESGAVPIEPGYLTAAFIPVAALSIWSVVRRIRHKHIGRDG</sequence>
<gene>
    <name evidence="2" type="ordered locus">Nham_1076</name>
</gene>
<protein>
    <recommendedName>
        <fullName evidence="4">Egg lysin</fullName>
    </recommendedName>
</protein>
<keyword evidence="1" id="KW-1133">Transmembrane helix</keyword>
<keyword evidence="1" id="KW-0472">Membrane</keyword>
<dbReference type="EMBL" id="CP000319">
    <property type="protein sequence ID" value="ABE61924.1"/>
    <property type="molecule type" value="Genomic_DNA"/>
</dbReference>